<proteinExistence type="predicted"/>
<gene>
    <name evidence="2" type="ORF">CCACVL1_01893</name>
</gene>
<keyword evidence="3" id="KW-1185">Reference proteome</keyword>
<dbReference type="GO" id="GO:0046983">
    <property type="term" value="F:protein dimerization activity"/>
    <property type="evidence" value="ECO:0007669"/>
    <property type="project" value="InterPro"/>
</dbReference>
<dbReference type="STRING" id="210143.A0A1R3KED7"/>
<accession>A0A1R3KED7</accession>
<dbReference type="EMBL" id="AWWV01005357">
    <property type="protein sequence ID" value="OMP05462.1"/>
    <property type="molecule type" value="Genomic_DNA"/>
</dbReference>
<name>A0A1R3KED7_COCAP</name>
<dbReference type="InterPro" id="IPR012967">
    <property type="entry name" value="COMT_dimerisation"/>
</dbReference>
<organism evidence="2 3">
    <name type="scientific">Corchorus capsularis</name>
    <name type="common">Jute</name>
    <dbReference type="NCBI Taxonomy" id="210143"/>
    <lineage>
        <taxon>Eukaryota</taxon>
        <taxon>Viridiplantae</taxon>
        <taxon>Streptophyta</taxon>
        <taxon>Embryophyta</taxon>
        <taxon>Tracheophyta</taxon>
        <taxon>Spermatophyta</taxon>
        <taxon>Magnoliopsida</taxon>
        <taxon>eudicotyledons</taxon>
        <taxon>Gunneridae</taxon>
        <taxon>Pentapetalae</taxon>
        <taxon>rosids</taxon>
        <taxon>malvids</taxon>
        <taxon>Malvales</taxon>
        <taxon>Malvaceae</taxon>
        <taxon>Grewioideae</taxon>
        <taxon>Apeibeae</taxon>
        <taxon>Corchorus</taxon>
    </lineage>
</organism>
<dbReference type="AlphaFoldDB" id="A0A1R3KED7"/>
<dbReference type="OrthoDB" id="910057at2759"/>
<dbReference type="InterPro" id="IPR036388">
    <property type="entry name" value="WH-like_DNA-bd_sf"/>
</dbReference>
<dbReference type="Proteomes" id="UP000188268">
    <property type="component" value="Unassembled WGS sequence"/>
</dbReference>
<comment type="caution">
    <text evidence="2">The sequence shown here is derived from an EMBL/GenBank/DDBJ whole genome shotgun (WGS) entry which is preliminary data.</text>
</comment>
<dbReference type="Gramene" id="OMP05462">
    <property type="protein sequence ID" value="OMP05462"/>
    <property type="gene ID" value="CCACVL1_01893"/>
</dbReference>
<dbReference type="Pfam" id="PF08100">
    <property type="entry name" value="Dimerisation"/>
    <property type="match status" value="1"/>
</dbReference>
<evidence type="ECO:0000313" key="2">
    <source>
        <dbReference type="EMBL" id="OMP05462.1"/>
    </source>
</evidence>
<evidence type="ECO:0000259" key="1">
    <source>
        <dbReference type="Pfam" id="PF08100"/>
    </source>
</evidence>
<sequence length="110" mass="12240">MFNADEDQEVGKFAIRLANAVILPMVLKSALELNVIDTIFAAGDGAFLSPSEIAGTSPVFNKVVIFYELLFLRLDERVPEKEKRGGVGDPLSVVIRFKHEHARAVTHERF</sequence>
<feature type="domain" description="O-methyltransferase dimerisation" evidence="1">
    <location>
        <begin position="16"/>
        <end position="58"/>
    </location>
</feature>
<reference evidence="2 3" key="1">
    <citation type="submission" date="2013-09" db="EMBL/GenBank/DDBJ databases">
        <title>Corchorus capsularis genome sequencing.</title>
        <authorList>
            <person name="Alam M."/>
            <person name="Haque M.S."/>
            <person name="Islam M.S."/>
            <person name="Emdad E.M."/>
            <person name="Islam M.M."/>
            <person name="Ahmed B."/>
            <person name="Halim A."/>
            <person name="Hossen Q.M.M."/>
            <person name="Hossain M.Z."/>
            <person name="Ahmed R."/>
            <person name="Khan M.M."/>
            <person name="Islam R."/>
            <person name="Rashid M.M."/>
            <person name="Khan S.A."/>
            <person name="Rahman M.S."/>
            <person name="Alam M."/>
        </authorList>
    </citation>
    <scope>NUCLEOTIDE SEQUENCE [LARGE SCALE GENOMIC DNA]</scope>
    <source>
        <strain evidence="3">cv. CVL-1</strain>
        <tissue evidence="2">Whole seedling</tissue>
    </source>
</reference>
<dbReference type="SUPFAM" id="SSF46785">
    <property type="entry name" value="Winged helix' DNA-binding domain"/>
    <property type="match status" value="1"/>
</dbReference>
<dbReference type="Gene3D" id="1.10.10.10">
    <property type="entry name" value="Winged helix-like DNA-binding domain superfamily/Winged helix DNA-binding domain"/>
    <property type="match status" value="1"/>
</dbReference>
<dbReference type="InterPro" id="IPR036390">
    <property type="entry name" value="WH_DNA-bd_sf"/>
</dbReference>
<protein>
    <recommendedName>
        <fullName evidence="1">O-methyltransferase dimerisation domain-containing protein</fullName>
    </recommendedName>
</protein>
<evidence type="ECO:0000313" key="3">
    <source>
        <dbReference type="Proteomes" id="UP000188268"/>
    </source>
</evidence>